<feature type="domain" description="Pus10 N-terminal eukaryotes" evidence="8">
    <location>
        <begin position="121"/>
        <end position="296"/>
    </location>
</feature>
<keyword evidence="3" id="KW-0819">tRNA processing</keyword>
<sequence>MEGEIEELRLAISKAGSLPPFDVVQDLLLSIGVCVRCVFRLFGVQGDVYSSSLLTETTVYGIFGELHGNRSDSTPKILLTQDLTGDKEKKKVYCNICLGILQFCFTNDGNDYNLDTSSKQQTTCLDNLAEVVANTVKAEGYQFHDFSVEISIPIITMANERAFWIYLKNKYGSQDWFKEMFHIEQISIKDALKLSVISSLQSHMNAKHCFGSSRIRLTYVHLDASSKLQNLLAKELASKKRKNDSSHDCSIEDSECVSDASIRKVLDLLEDSDFSECFALPRERESKPCHLTVVPCRMATFIGGRYLKYSRRVSQSRWIIDDERIGDASVEEIICNSVLQKCRGDTYKFHSAGREDMDVRMLGSGRPFLVEISNAKILPSSAIVKDIANTINYSKDKFVFVKSLRVLGNEAWEMMREGESEKQKQYAAVLWISRPLTERDIEKLSKTKDLEISQKTPIRVLHRRSPLVRKRIIHWMKVEKIVENGQYFLLHLCTQAGTYIKEFAHGDLGRTYPCIGSLLECRAEIIQLDVTDVIMEGFD</sequence>
<evidence type="ECO:0000313" key="10">
    <source>
        <dbReference type="EMBL" id="KMZ67399.1"/>
    </source>
</evidence>
<dbReference type="GO" id="GO:0003723">
    <property type="term" value="F:RNA binding"/>
    <property type="evidence" value="ECO:0007669"/>
    <property type="project" value="InterPro"/>
</dbReference>
<dbReference type="InterPro" id="IPR039894">
    <property type="entry name" value="Pus10-like"/>
</dbReference>
<evidence type="ECO:0000256" key="5">
    <source>
        <dbReference type="ARBA" id="ARBA00075270"/>
    </source>
</evidence>
<dbReference type="Gene3D" id="3.30.70.2510">
    <property type="match status" value="1"/>
</dbReference>
<protein>
    <recommendedName>
        <fullName evidence="2">tRNA pseudouridine(55) synthase</fullName>
        <ecNumber evidence="2">5.4.99.25</ecNumber>
    </recommendedName>
    <alternativeName>
        <fullName evidence="7">tRNA pseudouridine 55 synthase</fullName>
    </alternativeName>
    <alternativeName>
        <fullName evidence="5">tRNA pseudouridylate synthase</fullName>
    </alternativeName>
    <alternativeName>
        <fullName evidence="6">tRNA-uridine isomerase</fullName>
    </alternativeName>
</protein>
<dbReference type="STRING" id="29655.A0A0K9PEJ9"/>
<evidence type="ECO:0000256" key="4">
    <source>
        <dbReference type="ARBA" id="ARBA00023235"/>
    </source>
</evidence>
<reference evidence="11" key="1">
    <citation type="journal article" date="2016" name="Nature">
        <title>The genome of the seagrass Zostera marina reveals angiosperm adaptation to the sea.</title>
        <authorList>
            <person name="Olsen J.L."/>
            <person name="Rouze P."/>
            <person name="Verhelst B."/>
            <person name="Lin Y.-C."/>
            <person name="Bayer T."/>
            <person name="Collen J."/>
            <person name="Dattolo E."/>
            <person name="De Paoli E."/>
            <person name="Dittami S."/>
            <person name="Maumus F."/>
            <person name="Michel G."/>
            <person name="Kersting A."/>
            <person name="Lauritano C."/>
            <person name="Lohaus R."/>
            <person name="Toepel M."/>
            <person name="Tonon T."/>
            <person name="Vanneste K."/>
            <person name="Amirebrahimi M."/>
            <person name="Brakel J."/>
            <person name="Bostroem C."/>
            <person name="Chovatia M."/>
            <person name="Grimwood J."/>
            <person name="Jenkins J.W."/>
            <person name="Jueterbock A."/>
            <person name="Mraz A."/>
            <person name="Stam W.T."/>
            <person name="Tice H."/>
            <person name="Bornberg-Bauer E."/>
            <person name="Green P.J."/>
            <person name="Pearson G.A."/>
            <person name="Procaccini G."/>
            <person name="Duarte C.M."/>
            <person name="Schmutz J."/>
            <person name="Reusch T.B.H."/>
            <person name="Van de Peer Y."/>
        </authorList>
    </citation>
    <scope>NUCLEOTIDE SEQUENCE [LARGE SCALE GENOMIC DNA]</scope>
    <source>
        <strain evidence="11">cv. Finnish</strain>
    </source>
</reference>
<evidence type="ECO:0000259" key="9">
    <source>
        <dbReference type="Pfam" id="PF21238"/>
    </source>
</evidence>
<dbReference type="Proteomes" id="UP000036987">
    <property type="component" value="Unassembled WGS sequence"/>
</dbReference>
<evidence type="ECO:0000313" key="11">
    <source>
        <dbReference type="Proteomes" id="UP000036987"/>
    </source>
</evidence>
<dbReference type="AlphaFoldDB" id="A0A0K9PEJ9"/>
<comment type="caution">
    <text evidence="10">The sequence shown here is derived from an EMBL/GenBank/DDBJ whole genome shotgun (WGS) entry which is preliminary data.</text>
</comment>
<keyword evidence="11" id="KW-1185">Reference proteome</keyword>
<dbReference type="OrthoDB" id="271937at2759"/>
<organism evidence="10 11">
    <name type="scientific">Zostera marina</name>
    <name type="common">Eelgrass</name>
    <dbReference type="NCBI Taxonomy" id="29655"/>
    <lineage>
        <taxon>Eukaryota</taxon>
        <taxon>Viridiplantae</taxon>
        <taxon>Streptophyta</taxon>
        <taxon>Embryophyta</taxon>
        <taxon>Tracheophyta</taxon>
        <taxon>Spermatophyta</taxon>
        <taxon>Magnoliopsida</taxon>
        <taxon>Liliopsida</taxon>
        <taxon>Zosteraceae</taxon>
        <taxon>Zostera</taxon>
    </lineage>
</organism>
<dbReference type="OMA" id="LVISCQR"/>
<evidence type="ECO:0000256" key="2">
    <source>
        <dbReference type="ARBA" id="ARBA00012787"/>
    </source>
</evidence>
<name>A0A0K9PEJ9_ZOSMR</name>
<dbReference type="Gene3D" id="3.30.70.3190">
    <property type="match status" value="1"/>
</dbReference>
<dbReference type="GO" id="GO:0160148">
    <property type="term" value="F:tRNA pseudouridine(55) synthase activity"/>
    <property type="evidence" value="ECO:0007669"/>
    <property type="project" value="UniProtKB-EC"/>
</dbReference>
<dbReference type="PANTHER" id="PTHR21568">
    <property type="entry name" value="TRNA PSEUDOURIDINE SYNTHASE PUS10"/>
    <property type="match status" value="1"/>
</dbReference>
<evidence type="ECO:0000256" key="7">
    <source>
        <dbReference type="ARBA" id="ARBA00083669"/>
    </source>
</evidence>
<dbReference type="SUPFAM" id="SSF55120">
    <property type="entry name" value="Pseudouridine synthase"/>
    <property type="match status" value="1"/>
</dbReference>
<dbReference type="InterPro" id="IPR020103">
    <property type="entry name" value="PsdUridine_synth_cat_dom_sf"/>
</dbReference>
<dbReference type="EMBL" id="LFYR01000915">
    <property type="protein sequence ID" value="KMZ67399.1"/>
    <property type="molecule type" value="Genomic_DNA"/>
</dbReference>
<dbReference type="GO" id="GO:0009982">
    <property type="term" value="F:pseudouridine synthase activity"/>
    <property type="evidence" value="ECO:0000318"/>
    <property type="project" value="GO_Central"/>
</dbReference>
<dbReference type="GO" id="GO:0031119">
    <property type="term" value="P:tRNA pseudouridine synthesis"/>
    <property type="evidence" value="ECO:0000318"/>
    <property type="project" value="GO_Central"/>
</dbReference>
<dbReference type="Pfam" id="PF21238">
    <property type="entry name" value="Pus10_C"/>
    <property type="match status" value="1"/>
</dbReference>
<proteinExistence type="inferred from homology"/>
<evidence type="ECO:0000256" key="6">
    <source>
        <dbReference type="ARBA" id="ARBA00079393"/>
    </source>
</evidence>
<comment type="similarity">
    <text evidence="1">Belongs to the pseudouridine synthase Pus10 family.</text>
</comment>
<evidence type="ECO:0000256" key="1">
    <source>
        <dbReference type="ARBA" id="ARBA00009652"/>
    </source>
</evidence>
<dbReference type="InterPro" id="IPR048741">
    <property type="entry name" value="Pus10-like_C"/>
</dbReference>
<dbReference type="FunFam" id="3.30.70.2510:FF:000001">
    <property type="entry name" value="tRNA pseudouridine synthase Pus10"/>
    <property type="match status" value="1"/>
</dbReference>
<gene>
    <name evidence="10" type="ORF">ZOSMA_26G01500</name>
</gene>
<keyword evidence="4" id="KW-0413">Isomerase</keyword>
<accession>A0A0K9PEJ9</accession>
<evidence type="ECO:0000256" key="3">
    <source>
        <dbReference type="ARBA" id="ARBA00022694"/>
    </source>
</evidence>
<dbReference type="InterPro" id="IPR048742">
    <property type="entry name" value="Pus10_N_euk"/>
</dbReference>
<dbReference type="PANTHER" id="PTHR21568:SF0">
    <property type="entry name" value="TRNA PSEUDOURIDINE SYNTHASE PUS10"/>
    <property type="match status" value="1"/>
</dbReference>
<evidence type="ECO:0000259" key="8">
    <source>
        <dbReference type="Pfam" id="PF21237"/>
    </source>
</evidence>
<dbReference type="NCBIfam" id="TIGR01213">
    <property type="entry name" value="pseudo_Pus10arc"/>
    <property type="match status" value="1"/>
</dbReference>
<dbReference type="EC" id="5.4.99.25" evidence="2"/>
<dbReference type="Pfam" id="PF21237">
    <property type="entry name" value="Pus10_N_euk"/>
    <property type="match status" value="1"/>
</dbReference>
<dbReference type="FunFam" id="3.30.70.3190:FF:000001">
    <property type="entry name" value="tRNA pseudouridine synthase Pus10"/>
    <property type="match status" value="1"/>
</dbReference>
<feature type="domain" description="Pus10-like C-terminal" evidence="9">
    <location>
        <begin position="301"/>
        <end position="533"/>
    </location>
</feature>